<comment type="caution">
    <text evidence="1">The sequence shown here is derived from an EMBL/GenBank/DDBJ whole genome shotgun (WGS) entry which is preliminary data.</text>
</comment>
<gene>
    <name evidence="1" type="ORF">IQ241_18305</name>
</gene>
<dbReference type="AlphaFoldDB" id="A0A8J7AZF6"/>
<dbReference type="RefSeq" id="WP_193909963.1">
    <property type="nucleotide sequence ID" value="NZ_JADEXG010000050.1"/>
</dbReference>
<name>A0A8J7AZF6_9CYAN</name>
<dbReference type="EMBL" id="JADEXG010000050">
    <property type="protein sequence ID" value="MBE9079227.1"/>
    <property type="molecule type" value="Genomic_DNA"/>
</dbReference>
<protein>
    <submittedName>
        <fullName evidence="1">Uncharacterized protein</fullName>
    </submittedName>
</protein>
<proteinExistence type="predicted"/>
<evidence type="ECO:0000313" key="2">
    <source>
        <dbReference type="Proteomes" id="UP000636505"/>
    </source>
</evidence>
<sequence length="222" mass="24879">MATSQIHYEALLAACCQHQGAIRLLQQYRPYLETLPSMRRPQESIISIPLPNIRSFEAISAVPGLASGIRKVLPLPCDVAFIMCDPEWKIKTETEIFLFICRPEEDFSTLLARWRQAQVCLEQGYEWIMPLSHRHLLPTGADQRYPLFAVFADTPKRIVQGLQGAGLPTIVYRPFSTPEPELTPVEMPVGTDPNSPYLDEAIAEMDIDLSLDVDDGPLGETA</sequence>
<evidence type="ECO:0000313" key="1">
    <source>
        <dbReference type="EMBL" id="MBE9079227.1"/>
    </source>
</evidence>
<organism evidence="1 2">
    <name type="scientific">Vasconcelosia minhoensis LEGE 07310</name>
    <dbReference type="NCBI Taxonomy" id="915328"/>
    <lineage>
        <taxon>Bacteria</taxon>
        <taxon>Bacillati</taxon>
        <taxon>Cyanobacteriota</taxon>
        <taxon>Cyanophyceae</taxon>
        <taxon>Nodosilineales</taxon>
        <taxon>Cymatolegaceae</taxon>
        <taxon>Vasconcelosia</taxon>
        <taxon>Vasconcelosia minhoensis</taxon>
    </lineage>
</organism>
<dbReference type="Proteomes" id="UP000636505">
    <property type="component" value="Unassembled WGS sequence"/>
</dbReference>
<reference evidence="1" key="1">
    <citation type="submission" date="2020-10" db="EMBL/GenBank/DDBJ databases">
        <authorList>
            <person name="Castelo-Branco R."/>
            <person name="Eusebio N."/>
            <person name="Adriana R."/>
            <person name="Vieira A."/>
            <person name="Brugerolle De Fraissinette N."/>
            <person name="Rezende De Castro R."/>
            <person name="Schneider M.P."/>
            <person name="Vasconcelos V."/>
            <person name="Leao P.N."/>
        </authorList>
    </citation>
    <scope>NUCLEOTIDE SEQUENCE</scope>
    <source>
        <strain evidence="1">LEGE 07310</strain>
    </source>
</reference>
<accession>A0A8J7AZF6</accession>
<keyword evidence="2" id="KW-1185">Reference proteome</keyword>